<dbReference type="Gene3D" id="1.10.150.130">
    <property type="match status" value="1"/>
</dbReference>
<feature type="compositionally biased region" description="Basic and acidic residues" evidence="5">
    <location>
        <begin position="1"/>
        <end position="21"/>
    </location>
</feature>
<reference evidence="9" key="1">
    <citation type="submission" date="2009-09" db="EMBL/GenBank/DDBJ databases">
        <title>The complete genome of Kribbella flavida DSM 17836.</title>
        <authorList>
            <consortium name="US DOE Joint Genome Institute (JGI-PGF)"/>
            <person name="Lucas S."/>
            <person name="Copeland A."/>
            <person name="Lapidus A."/>
            <person name="Glavina del Rio T."/>
            <person name="Dalin E."/>
            <person name="Tice H."/>
            <person name="Bruce D."/>
            <person name="Goodwin L."/>
            <person name="Pitluck S."/>
            <person name="Kyrpides N."/>
            <person name="Mavromatis K."/>
            <person name="Ivanova N."/>
            <person name="Saunders E."/>
            <person name="Brettin T."/>
            <person name="Detter J.C."/>
            <person name="Han C."/>
            <person name="Larimer F."/>
            <person name="Land M."/>
            <person name="Hauser L."/>
            <person name="Markowitz V."/>
            <person name="Cheng J.-F."/>
            <person name="Hugenholtz P."/>
            <person name="Woyke T."/>
            <person name="Wu D."/>
            <person name="Pukall R."/>
            <person name="Klenk H.-P."/>
            <person name="Eisen J.A."/>
        </authorList>
    </citation>
    <scope>NUCLEOTIDE SEQUENCE [LARGE SCALE GENOMIC DNA]</scope>
    <source>
        <strain evidence="9">DSM 17836 / JCM 10339 / NBRC 14399</strain>
    </source>
</reference>
<protein>
    <submittedName>
        <fullName evidence="8">Transcriptional regulator, GntR family</fullName>
    </submittedName>
</protein>
<dbReference type="EMBL" id="CP001736">
    <property type="protein sequence ID" value="ADB31255.1"/>
    <property type="molecule type" value="Genomic_DNA"/>
</dbReference>
<feature type="region of interest" description="Disordered" evidence="5">
    <location>
        <begin position="1"/>
        <end position="25"/>
    </location>
</feature>
<proteinExistence type="predicted"/>
<dbReference type="Proteomes" id="UP000007967">
    <property type="component" value="Chromosome"/>
</dbReference>
<dbReference type="InterPro" id="IPR013762">
    <property type="entry name" value="Integrase-like_cat_sf"/>
</dbReference>
<evidence type="ECO:0000313" key="8">
    <source>
        <dbReference type="EMBL" id="ADB31255.1"/>
    </source>
</evidence>
<keyword evidence="9" id="KW-1185">Reference proteome</keyword>
<dbReference type="SMART" id="SM00345">
    <property type="entry name" value="HTH_GNTR"/>
    <property type="match status" value="1"/>
</dbReference>
<dbReference type="InterPro" id="IPR002104">
    <property type="entry name" value="Integrase_catalytic"/>
</dbReference>
<dbReference type="Pfam" id="PF00589">
    <property type="entry name" value="Phage_integrase"/>
    <property type="match status" value="1"/>
</dbReference>
<dbReference type="SUPFAM" id="SSF56349">
    <property type="entry name" value="DNA breaking-rejoining enzymes"/>
    <property type="match status" value="1"/>
</dbReference>
<dbReference type="InterPro" id="IPR036388">
    <property type="entry name" value="WH-like_DNA-bd_sf"/>
</dbReference>
<dbReference type="GO" id="GO:0006310">
    <property type="term" value="P:DNA recombination"/>
    <property type="evidence" value="ECO:0007669"/>
    <property type="project" value="UniProtKB-KW"/>
</dbReference>
<evidence type="ECO:0000256" key="3">
    <source>
        <dbReference type="ARBA" id="ARBA00023163"/>
    </source>
</evidence>
<reference evidence="8 9" key="2">
    <citation type="journal article" date="2010" name="Stand. Genomic Sci.">
        <title>Complete genome sequence of Kribbella flavida type strain (IFO 14399).</title>
        <authorList>
            <person name="Pukall R."/>
            <person name="Lapidus A."/>
            <person name="Glavina Del Rio T."/>
            <person name="Copeland A."/>
            <person name="Tice H."/>
            <person name="Cheng J.-F."/>
            <person name="Lucas S."/>
            <person name="Chen F."/>
            <person name="Nolan M."/>
            <person name="LaButti K."/>
            <person name="Pati A."/>
            <person name="Ivanova N."/>
            <person name="Mavrommatis K."/>
            <person name="Mikhailova N."/>
            <person name="Pitluck S."/>
            <person name="Bruce D."/>
            <person name="Goodwin L."/>
            <person name="Land M."/>
            <person name="Hauser L."/>
            <person name="Chang Y.-J."/>
            <person name="Jeffries C.D."/>
            <person name="Chen A."/>
            <person name="Palaniappan K."/>
            <person name="Chain P."/>
            <person name="Rohde M."/>
            <person name="Goeker M."/>
            <person name="Bristow J."/>
            <person name="Eisen J.A."/>
            <person name="Markowitz V."/>
            <person name="Hugenholtz P."/>
            <person name="Kyrpides N.C."/>
            <person name="Klenk H.-P."/>
            <person name="Brettin T."/>
        </authorList>
    </citation>
    <scope>NUCLEOTIDE SEQUENCE [LARGE SCALE GENOMIC DNA]</scope>
    <source>
        <strain evidence="9">DSM 17836 / JCM 10339 / NBRC 14399</strain>
    </source>
</reference>
<feature type="domain" description="Tyr recombinase" evidence="7">
    <location>
        <begin position="235"/>
        <end position="444"/>
    </location>
</feature>
<organism evidence="8 9">
    <name type="scientific">Kribbella flavida (strain DSM 17836 / JCM 10339 / NBRC 14399)</name>
    <dbReference type="NCBI Taxonomy" id="479435"/>
    <lineage>
        <taxon>Bacteria</taxon>
        <taxon>Bacillati</taxon>
        <taxon>Actinomycetota</taxon>
        <taxon>Actinomycetes</taxon>
        <taxon>Propionibacteriales</taxon>
        <taxon>Kribbellaceae</taxon>
        <taxon>Kribbella</taxon>
    </lineage>
</organism>
<dbReference type="eggNOG" id="COG2188">
    <property type="taxonomic scope" value="Bacteria"/>
</dbReference>
<keyword evidence="1" id="KW-0805">Transcription regulation</keyword>
<dbReference type="OrthoDB" id="4326943at2"/>
<evidence type="ECO:0000256" key="2">
    <source>
        <dbReference type="ARBA" id="ARBA00023125"/>
    </source>
</evidence>
<dbReference type="CDD" id="cd07377">
    <property type="entry name" value="WHTH_GntR"/>
    <property type="match status" value="1"/>
</dbReference>
<evidence type="ECO:0000256" key="5">
    <source>
        <dbReference type="SAM" id="MobiDB-lite"/>
    </source>
</evidence>
<gene>
    <name evidence="8" type="ordered locus">Kfla_2176</name>
</gene>
<dbReference type="InterPro" id="IPR010998">
    <property type="entry name" value="Integrase_recombinase_N"/>
</dbReference>
<dbReference type="GO" id="GO:0015074">
    <property type="term" value="P:DNA integration"/>
    <property type="evidence" value="ECO:0007669"/>
    <property type="project" value="InterPro"/>
</dbReference>
<sequence>MAKPRTPAEKAAPKPRSRGEEELLPSGSVRVKVYAGLDQVTKTRLYLTETVKPGPDQKKLVKQAKTRLLNEIDEQRNPKTRATLGQLIERHLEVADIAESTRRDYESKYRLHIAPHLGSLPLTKLGDAEALDSLYATMRRCSKHCTKRQRLIDHRTEKAGHLCDEHRDQPCKPPNPDGCRSCRRACKSHVCVPLADNTIRTIHWIISGALARGVKWKWISRNPAEQADKPSMPTPNPRPPSAAEAARLINAAYAISVDWGEFIFSKATTGNRRGEHCALQWKHLEDPEDTDEAAVIDVHQALAKAPGGGWAIKDTKTHQHRRTVLDPETRLMLQERYRRKQAEAAALGATLRRTAYIFSPEPDGVAPLKPDTATQKFARMASRLGIDAELKNWRAYHATELITAGADINVVASRLGHGGGGSTTLKSYTAYHAERSQRAAGAMVVRMPARPAVRSEPESDKSAKILSLPRADAEEREPYRQIADDLRGAILCGFVGAGAPLPPMKTLAERYGVAVSTAHRAVALLVEAGLVTASRGVRATVVAQPRGR</sequence>
<dbReference type="Gene3D" id="1.10.10.10">
    <property type="entry name" value="Winged helix-like DNA-binding domain superfamily/Winged helix DNA-binding domain"/>
    <property type="match status" value="1"/>
</dbReference>
<evidence type="ECO:0000259" key="7">
    <source>
        <dbReference type="PROSITE" id="PS51898"/>
    </source>
</evidence>
<dbReference type="HOGENOM" id="CLU_027562_17_1_11"/>
<accession>D2PSD1</accession>
<dbReference type="PROSITE" id="PS50949">
    <property type="entry name" value="HTH_GNTR"/>
    <property type="match status" value="1"/>
</dbReference>
<dbReference type="InterPro" id="IPR000524">
    <property type="entry name" value="Tscrpt_reg_HTH_GntR"/>
</dbReference>
<dbReference type="RefSeq" id="WP_012919811.1">
    <property type="nucleotide sequence ID" value="NC_013729.1"/>
</dbReference>
<dbReference type="eggNOG" id="COG0582">
    <property type="taxonomic scope" value="Bacteria"/>
</dbReference>
<dbReference type="Gene3D" id="1.10.443.10">
    <property type="entry name" value="Intergrase catalytic core"/>
    <property type="match status" value="1"/>
</dbReference>
<dbReference type="PROSITE" id="PS51898">
    <property type="entry name" value="TYR_RECOMBINASE"/>
    <property type="match status" value="1"/>
</dbReference>
<keyword evidence="3" id="KW-0804">Transcription</keyword>
<dbReference type="AlphaFoldDB" id="D2PSD1"/>
<keyword evidence="2" id="KW-0238">DNA-binding</keyword>
<dbReference type="GO" id="GO:0003677">
    <property type="term" value="F:DNA binding"/>
    <property type="evidence" value="ECO:0007669"/>
    <property type="project" value="UniProtKB-KW"/>
</dbReference>
<evidence type="ECO:0000256" key="1">
    <source>
        <dbReference type="ARBA" id="ARBA00023015"/>
    </source>
</evidence>
<dbReference type="KEGG" id="kfl:Kfla_2176"/>
<dbReference type="InterPro" id="IPR036390">
    <property type="entry name" value="WH_DNA-bd_sf"/>
</dbReference>
<evidence type="ECO:0000313" key="9">
    <source>
        <dbReference type="Proteomes" id="UP000007967"/>
    </source>
</evidence>
<feature type="domain" description="HTH gntR-type" evidence="6">
    <location>
        <begin position="476"/>
        <end position="545"/>
    </location>
</feature>
<dbReference type="GO" id="GO:0003700">
    <property type="term" value="F:DNA-binding transcription factor activity"/>
    <property type="evidence" value="ECO:0007669"/>
    <property type="project" value="InterPro"/>
</dbReference>
<dbReference type="SUPFAM" id="SSF46785">
    <property type="entry name" value="Winged helix' DNA-binding domain"/>
    <property type="match status" value="1"/>
</dbReference>
<dbReference type="InterPro" id="IPR050090">
    <property type="entry name" value="Tyrosine_recombinase_XerCD"/>
</dbReference>
<dbReference type="STRING" id="479435.Kfla_2176"/>
<dbReference type="Pfam" id="PF00392">
    <property type="entry name" value="GntR"/>
    <property type="match status" value="1"/>
</dbReference>
<evidence type="ECO:0000259" key="6">
    <source>
        <dbReference type="PROSITE" id="PS50949"/>
    </source>
</evidence>
<keyword evidence="4" id="KW-0233">DNA recombination</keyword>
<dbReference type="InterPro" id="IPR011010">
    <property type="entry name" value="DNA_brk_join_enz"/>
</dbReference>
<dbReference type="PANTHER" id="PTHR30349:SF91">
    <property type="entry name" value="INTA PROTEIN"/>
    <property type="match status" value="1"/>
</dbReference>
<evidence type="ECO:0000256" key="4">
    <source>
        <dbReference type="ARBA" id="ARBA00023172"/>
    </source>
</evidence>
<dbReference type="PANTHER" id="PTHR30349">
    <property type="entry name" value="PHAGE INTEGRASE-RELATED"/>
    <property type="match status" value="1"/>
</dbReference>
<name>D2PSD1_KRIFD</name>